<evidence type="ECO:0000313" key="3">
    <source>
        <dbReference type="EMBL" id="EFA85312.1"/>
    </source>
</evidence>
<dbReference type="RefSeq" id="XP_020437421.1">
    <property type="nucleotide sequence ID" value="XM_020573304.1"/>
</dbReference>
<protein>
    <submittedName>
        <fullName evidence="3">Prespore-specific protein</fullName>
    </submittedName>
</protein>
<dbReference type="EMBL" id="ADBJ01000008">
    <property type="protein sequence ID" value="EFA85312.1"/>
    <property type="molecule type" value="Genomic_DNA"/>
</dbReference>
<feature type="coiled-coil region" evidence="1">
    <location>
        <begin position="303"/>
        <end position="368"/>
    </location>
</feature>
<dbReference type="Proteomes" id="UP000001396">
    <property type="component" value="Unassembled WGS sequence"/>
</dbReference>
<evidence type="ECO:0000256" key="1">
    <source>
        <dbReference type="SAM" id="Coils"/>
    </source>
</evidence>
<evidence type="ECO:0000256" key="2">
    <source>
        <dbReference type="SAM" id="MobiDB-lite"/>
    </source>
</evidence>
<accession>D3B1Y8</accession>
<comment type="caution">
    <text evidence="3">The sequence shown here is derived from an EMBL/GenBank/DDBJ whole genome shotgun (WGS) entry which is preliminary data.</text>
</comment>
<sequence>MSNSVNIPMQAIVSAATLSLQTPPVYNKDKRSNRRRVSCGFHHKRHQACPENCEGRVTHPPEPHAPFQDKFTVGCSECKAYFQNKVYMINNQQQPQQVQQQVQQVQQQPSFAFYQQQQQQQSQQQNNISKNMNNMKKRIVMLDTTKPIVNLEQPSFESVSPISSSPASSRPLSPVSNGASEVPTFKNSNMTKINLLNLTSKLDHHDLVSNNGQMKRKSPSSPELLFSDDSANSSPIAAFVPSPSQSPTITPRPVSLMMPSPTHCNGAAVSSGSAVAQPSTLVDSSLLMVLEQEAQKELFVQKEQELFGKLKSQKEELDRLERQQQLIDYQKIQQQHEVKRLKRKHDELESLRVKLDQMEKDLRSKEDSMSRRLESLSPSNLFSQQITNNQLPKLHINTNLLKQAATTTDFDFSSSPTSCNSNQQQPIKLSPLLLSSNFDRSPVVPDTNKNVPMSFMHLLNTSQSS</sequence>
<name>D3B1Y8_HETP5</name>
<dbReference type="GeneID" id="31357838"/>
<keyword evidence="4" id="KW-1185">Reference proteome</keyword>
<proteinExistence type="predicted"/>
<feature type="compositionally biased region" description="Low complexity" evidence="2">
    <location>
        <begin position="157"/>
        <end position="176"/>
    </location>
</feature>
<gene>
    <name evidence="3" type="ORF">PPL_02313</name>
</gene>
<dbReference type="InParanoid" id="D3B1Y8"/>
<feature type="region of interest" description="Disordered" evidence="2">
    <location>
        <begin position="209"/>
        <end position="228"/>
    </location>
</feature>
<organism evidence="3 4">
    <name type="scientific">Heterostelium pallidum (strain ATCC 26659 / Pp 5 / PN500)</name>
    <name type="common">Cellular slime mold</name>
    <name type="synonym">Polysphondylium pallidum</name>
    <dbReference type="NCBI Taxonomy" id="670386"/>
    <lineage>
        <taxon>Eukaryota</taxon>
        <taxon>Amoebozoa</taxon>
        <taxon>Evosea</taxon>
        <taxon>Eumycetozoa</taxon>
        <taxon>Dictyostelia</taxon>
        <taxon>Acytosteliales</taxon>
        <taxon>Acytosteliaceae</taxon>
        <taxon>Heterostelium</taxon>
    </lineage>
</organism>
<dbReference type="FunCoup" id="D3B1Y8">
    <property type="interactions" value="805"/>
</dbReference>
<evidence type="ECO:0000313" key="4">
    <source>
        <dbReference type="Proteomes" id="UP000001396"/>
    </source>
</evidence>
<keyword evidence="1" id="KW-0175">Coiled coil</keyword>
<feature type="region of interest" description="Disordered" evidence="2">
    <location>
        <begin position="157"/>
        <end position="185"/>
    </location>
</feature>
<dbReference type="AlphaFoldDB" id="D3B1Y8"/>
<reference evidence="3 4" key="1">
    <citation type="journal article" date="2011" name="Genome Res.">
        <title>Phylogeny-wide analysis of social amoeba genomes highlights ancient origins for complex intercellular communication.</title>
        <authorList>
            <person name="Heidel A.J."/>
            <person name="Lawal H.M."/>
            <person name="Felder M."/>
            <person name="Schilde C."/>
            <person name="Helps N.R."/>
            <person name="Tunggal B."/>
            <person name="Rivero F."/>
            <person name="John U."/>
            <person name="Schleicher M."/>
            <person name="Eichinger L."/>
            <person name="Platzer M."/>
            <person name="Noegel A.A."/>
            <person name="Schaap P."/>
            <person name="Gloeckner G."/>
        </authorList>
    </citation>
    <scope>NUCLEOTIDE SEQUENCE [LARGE SCALE GENOMIC DNA]</scope>
    <source>
        <strain evidence="4">ATCC 26659 / Pp 5 / PN500</strain>
    </source>
</reference>